<sequence length="253" mass="28265">MTDLIPPKIDTRPLVEAPMESPLNLAHTFSRRADMLTKNRKYEEAITCHRKAAEYLLEAMQSAKSATLQESMALQHKAYLSEITRLQYKNQLLELMDRNTKTSAVISQATQTDGINNMDTTEQVTMDEDSIYEVLRENDDVMNRLSVKSAPEKDNTPANGGSTQAPGSSESIIGNIVSMEEVVSVNKKLSQAVRSLLQELGSTQAEKRQMAEKLGDSAEILKQGFDEELKFYSLDLPPLEVSYPELAMLKMDS</sequence>
<reference evidence="5" key="1">
    <citation type="submission" date="2025-08" db="UniProtKB">
        <authorList>
            <consortium name="RefSeq"/>
        </authorList>
    </citation>
    <scope>IDENTIFICATION</scope>
</reference>
<dbReference type="RefSeq" id="XP_005092711.1">
    <property type="nucleotide sequence ID" value="XM_005092654.3"/>
</dbReference>
<gene>
    <name evidence="5" type="primary">LOC101857860</name>
</gene>
<name>A0ABM0JFU0_APLCA</name>
<dbReference type="InterPro" id="IPR033393">
    <property type="entry name" value="NRBF2_MIT"/>
</dbReference>
<feature type="compositionally biased region" description="Polar residues" evidence="2">
    <location>
        <begin position="156"/>
        <end position="170"/>
    </location>
</feature>
<dbReference type="PANTHER" id="PTHR14964">
    <property type="entry name" value="NUCLEAR RECEPTOR BINDING FACTOR 2"/>
    <property type="match status" value="1"/>
</dbReference>
<keyword evidence="4" id="KW-1185">Reference proteome</keyword>
<keyword evidence="5" id="KW-0675">Receptor</keyword>
<dbReference type="PANTHER" id="PTHR14964:SF2">
    <property type="entry name" value="NUCLEAR RECEPTOR-BINDING FACTOR 2"/>
    <property type="match status" value="1"/>
</dbReference>
<proteinExistence type="predicted"/>
<protein>
    <submittedName>
        <fullName evidence="5">Nuclear receptor-binding factor 2</fullName>
    </submittedName>
</protein>
<dbReference type="Gene3D" id="1.20.58.80">
    <property type="entry name" value="Phosphotransferase system, lactose/cellobiose-type IIA subunit"/>
    <property type="match status" value="1"/>
</dbReference>
<dbReference type="Proteomes" id="UP000694888">
    <property type="component" value="Unplaced"/>
</dbReference>
<evidence type="ECO:0000313" key="5">
    <source>
        <dbReference type="RefSeq" id="XP_005092711.1"/>
    </source>
</evidence>
<accession>A0ABM0JFU0</accession>
<evidence type="ECO:0000256" key="2">
    <source>
        <dbReference type="SAM" id="MobiDB-lite"/>
    </source>
</evidence>
<feature type="region of interest" description="Disordered" evidence="2">
    <location>
        <begin position="147"/>
        <end position="170"/>
    </location>
</feature>
<keyword evidence="1" id="KW-0175">Coiled coil</keyword>
<organism evidence="4 5">
    <name type="scientific">Aplysia californica</name>
    <name type="common">California sea hare</name>
    <dbReference type="NCBI Taxonomy" id="6500"/>
    <lineage>
        <taxon>Eukaryota</taxon>
        <taxon>Metazoa</taxon>
        <taxon>Spiralia</taxon>
        <taxon>Lophotrochozoa</taxon>
        <taxon>Mollusca</taxon>
        <taxon>Gastropoda</taxon>
        <taxon>Heterobranchia</taxon>
        <taxon>Euthyneura</taxon>
        <taxon>Tectipleura</taxon>
        <taxon>Aplysiida</taxon>
        <taxon>Aplysioidea</taxon>
        <taxon>Aplysiidae</taxon>
        <taxon>Aplysia</taxon>
    </lineage>
</organism>
<evidence type="ECO:0000259" key="3">
    <source>
        <dbReference type="Pfam" id="PF17169"/>
    </source>
</evidence>
<dbReference type="GeneID" id="101857860"/>
<dbReference type="Pfam" id="PF17169">
    <property type="entry name" value="NRBF2_MIT"/>
    <property type="match status" value="1"/>
</dbReference>
<dbReference type="SUPFAM" id="SSF140361">
    <property type="entry name" value="MIT domain-like"/>
    <property type="match status" value="1"/>
</dbReference>
<dbReference type="InterPro" id="IPR039679">
    <property type="entry name" value="NRBF2"/>
</dbReference>
<evidence type="ECO:0000256" key="1">
    <source>
        <dbReference type="SAM" id="Coils"/>
    </source>
</evidence>
<evidence type="ECO:0000313" key="4">
    <source>
        <dbReference type="Proteomes" id="UP000694888"/>
    </source>
</evidence>
<feature type="coiled-coil region" evidence="1">
    <location>
        <begin position="186"/>
        <end position="213"/>
    </location>
</feature>
<feature type="domain" description="Nuclear receptor-binding factor 2 MIT" evidence="3">
    <location>
        <begin position="19"/>
        <end position="88"/>
    </location>
</feature>